<reference evidence="2 3" key="1">
    <citation type="submission" date="2019-11" db="EMBL/GenBank/DDBJ databases">
        <title>Whole genome sequence of Oryza granulata.</title>
        <authorList>
            <person name="Li W."/>
        </authorList>
    </citation>
    <scope>NUCLEOTIDE SEQUENCE [LARGE SCALE GENOMIC DNA]</scope>
    <source>
        <strain evidence="3">cv. Menghai</strain>
        <tissue evidence="2">Leaf</tissue>
    </source>
</reference>
<name>A0A6G1CE84_9ORYZ</name>
<keyword evidence="3" id="KW-1185">Reference proteome</keyword>
<feature type="region of interest" description="Disordered" evidence="1">
    <location>
        <begin position="1"/>
        <end position="50"/>
    </location>
</feature>
<comment type="caution">
    <text evidence="2">The sequence shown here is derived from an EMBL/GenBank/DDBJ whole genome shotgun (WGS) entry which is preliminary data.</text>
</comment>
<sequence length="120" mass="12729">MSIPASGVFEPSPHTHLHGGGVKVSGQRIGASSSPRSHGGGGYGAERGFSWMERGTKGSELEWETIEEAATAASAEAFLLPDSLHHWNDPSAAVLPPPSQARNHRFRGSFRDALRVANAE</sequence>
<evidence type="ECO:0000313" key="2">
    <source>
        <dbReference type="EMBL" id="KAF0898798.1"/>
    </source>
</evidence>
<evidence type="ECO:0000256" key="1">
    <source>
        <dbReference type="SAM" id="MobiDB-lite"/>
    </source>
</evidence>
<dbReference type="Proteomes" id="UP000479710">
    <property type="component" value="Unassembled WGS sequence"/>
</dbReference>
<accession>A0A6G1CE84</accession>
<evidence type="ECO:0000313" key="3">
    <source>
        <dbReference type="Proteomes" id="UP000479710"/>
    </source>
</evidence>
<dbReference type="AlphaFoldDB" id="A0A6G1CE84"/>
<gene>
    <name evidence="2" type="ORF">E2562_011873</name>
</gene>
<organism evidence="2 3">
    <name type="scientific">Oryza meyeriana var. granulata</name>
    <dbReference type="NCBI Taxonomy" id="110450"/>
    <lineage>
        <taxon>Eukaryota</taxon>
        <taxon>Viridiplantae</taxon>
        <taxon>Streptophyta</taxon>
        <taxon>Embryophyta</taxon>
        <taxon>Tracheophyta</taxon>
        <taxon>Spermatophyta</taxon>
        <taxon>Magnoliopsida</taxon>
        <taxon>Liliopsida</taxon>
        <taxon>Poales</taxon>
        <taxon>Poaceae</taxon>
        <taxon>BOP clade</taxon>
        <taxon>Oryzoideae</taxon>
        <taxon>Oryzeae</taxon>
        <taxon>Oryzinae</taxon>
        <taxon>Oryza</taxon>
        <taxon>Oryza meyeriana</taxon>
    </lineage>
</organism>
<dbReference type="EMBL" id="SPHZ02000009">
    <property type="protein sequence ID" value="KAF0898798.1"/>
    <property type="molecule type" value="Genomic_DNA"/>
</dbReference>
<protein>
    <submittedName>
        <fullName evidence="2">Uncharacterized protein</fullName>
    </submittedName>
</protein>
<proteinExistence type="predicted"/>